<feature type="active site" description="For OMPdecase activity" evidence="8">
    <location>
        <position position="69"/>
    </location>
</feature>
<feature type="binding site" evidence="7 9">
    <location>
        <position position="207"/>
    </location>
    <ligand>
        <name>substrate</name>
    </ligand>
</feature>
<keyword evidence="4 7" id="KW-0665">Pyrimidine biosynthesis</keyword>
<gene>
    <name evidence="7" type="primary">pyrF</name>
    <name evidence="12" type="ORF">ENS06_15425</name>
</gene>
<comment type="caution">
    <text evidence="12">The sequence shown here is derived from an EMBL/GenBank/DDBJ whole genome shotgun (WGS) entry which is preliminary data.</text>
</comment>
<dbReference type="Pfam" id="PF00215">
    <property type="entry name" value="OMPdecase"/>
    <property type="match status" value="1"/>
</dbReference>
<dbReference type="GO" id="GO:0044205">
    <property type="term" value="P:'de novo' UMP biosynthetic process"/>
    <property type="evidence" value="ECO:0007669"/>
    <property type="project" value="UniProtKB-UniRule"/>
</dbReference>
<feature type="binding site" evidence="7 9">
    <location>
        <position position="178"/>
    </location>
    <ligand>
        <name>substrate</name>
    </ligand>
</feature>
<evidence type="ECO:0000256" key="1">
    <source>
        <dbReference type="ARBA" id="ARBA00002356"/>
    </source>
</evidence>
<feature type="binding site" evidence="7 9">
    <location>
        <position position="37"/>
    </location>
    <ligand>
        <name>substrate</name>
    </ligand>
</feature>
<dbReference type="PANTHER" id="PTHR32119:SF2">
    <property type="entry name" value="OROTIDINE 5'-PHOSPHATE DECARBOXYLASE"/>
    <property type="match status" value="1"/>
</dbReference>
<proteinExistence type="inferred from homology"/>
<dbReference type="PROSITE" id="PS00156">
    <property type="entry name" value="OMPDECASE"/>
    <property type="match status" value="1"/>
</dbReference>
<feature type="binding site" evidence="7 9">
    <location>
        <position position="186"/>
    </location>
    <ligand>
        <name>substrate</name>
    </ligand>
</feature>
<comment type="subunit">
    <text evidence="7">Homodimer.</text>
</comment>
<evidence type="ECO:0000256" key="5">
    <source>
        <dbReference type="ARBA" id="ARBA00023239"/>
    </source>
</evidence>
<evidence type="ECO:0000256" key="7">
    <source>
        <dbReference type="HAMAP-Rule" id="MF_01200"/>
    </source>
</evidence>
<dbReference type="GO" id="GO:0006207">
    <property type="term" value="P:'de novo' pyrimidine nucleobase biosynthetic process"/>
    <property type="evidence" value="ECO:0007669"/>
    <property type="project" value="InterPro"/>
</dbReference>
<dbReference type="GO" id="GO:0005829">
    <property type="term" value="C:cytosol"/>
    <property type="evidence" value="ECO:0007669"/>
    <property type="project" value="TreeGrafter"/>
</dbReference>
<dbReference type="EC" id="4.1.1.23" evidence="7"/>
<dbReference type="InterPro" id="IPR013785">
    <property type="entry name" value="Aldolase_TIM"/>
</dbReference>
<dbReference type="InterPro" id="IPR014732">
    <property type="entry name" value="OMPdecase"/>
</dbReference>
<feature type="active site" description="For OMPdecase activity" evidence="8">
    <location>
        <position position="66"/>
    </location>
</feature>
<feature type="domain" description="Orotidine 5'-phosphate decarboxylase" evidence="11">
    <location>
        <begin position="9"/>
        <end position="222"/>
    </location>
</feature>
<comment type="function">
    <text evidence="1 7">Catalyzes the decarboxylation of orotidine 5'-monophosphate (OMP) to uridine 5'-monophosphate (UMP).</text>
</comment>
<dbReference type="SMART" id="SM00934">
    <property type="entry name" value="OMPdecase"/>
    <property type="match status" value="1"/>
</dbReference>
<comment type="similarity">
    <text evidence="7">Belongs to the OMP decarboxylase family. Type 1 subfamily.</text>
</comment>
<feature type="active site" description="For OMPdecase activity" evidence="8">
    <location>
        <position position="64"/>
    </location>
</feature>
<evidence type="ECO:0000256" key="9">
    <source>
        <dbReference type="PIRSR" id="PIRSR614732-2"/>
    </source>
</evidence>
<evidence type="ECO:0000256" key="10">
    <source>
        <dbReference type="RuleBase" id="RU000512"/>
    </source>
</evidence>
<evidence type="ECO:0000256" key="6">
    <source>
        <dbReference type="ARBA" id="ARBA00049157"/>
    </source>
</evidence>
<comment type="catalytic activity">
    <reaction evidence="6 7 10">
        <text>orotidine 5'-phosphate + H(+) = UMP + CO2</text>
        <dbReference type="Rhea" id="RHEA:11596"/>
        <dbReference type="ChEBI" id="CHEBI:15378"/>
        <dbReference type="ChEBI" id="CHEBI:16526"/>
        <dbReference type="ChEBI" id="CHEBI:57538"/>
        <dbReference type="ChEBI" id="CHEBI:57865"/>
        <dbReference type="EC" id="4.1.1.23"/>
    </reaction>
</comment>
<feature type="binding site" evidence="7">
    <location>
        <begin position="64"/>
        <end position="73"/>
    </location>
    <ligand>
        <name>substrate</name>
    </ligand>
</feature>
<dbReference type="UniPathway" id="UPA00070">
    <property type="reaction ID" value="UER00120"/>
</dbReference>
<dbReference type="InterPro" id="IPR047596">
    <property type="entry name" value="OMPdecase_bac"/>
</dbReference>
<dbReference type="AlphaFoldDB" id="A0A832A1B2"/>
<evidence type="ECO:0000259" key="11">
    <source>
        <dbReference type="SMART" id="SM00934"/>
    </source>
</evidence>
<accession>A0A832A1B2</accession>
<name>A0A832A1B2_9BACT</name>
<evidence type="ECO:0000256" key="3">
    <source>
        <dbReference type="ARBA" id="ARBA00022793"/>
    </source>
</evidence>
<organism evidence="12">
    <name type="scientific">Desulfacinum infernum</name>
    <dbReference type="NCBI Taxonomy" id="35837"/>
    <lineage>
        <taxon>Bacteria</taxon>
        <taxon>Pseudomonadati</taxon>
        <taxon>Thermodesulfobacteriota</taxon>
        <taxon>Syntrophobacteria</taxon>
        <taxon>Syntrophobacterales</taxon>
        <taxon>Syntrophobacteraceae</taxon>
        <taxon>Desulfacinum</taxon>
    </lineage>
</organism>
<dbReference type="HAMAP" id="MF_01200_B">
    <property type="entry name" value="OMPdecase_type1_B"/>
    <property type="match status" value="1"/>
</dbReference>
<evidence type="ECO:0000313" key="12">
    <source>
        <dbReference type="EMBL" id="HFK98702.1"/>
    </source>
</evidence>
<dbReference type="InterPro" id="IPR001754">
    <property type="entry name" value="OMPdeCOase_dom"/>
</dbReference>
<dbReference type="PANTHER" id="PTHR32119">
    <property type="entry name" value="OROTIDINE 5'-PHOSPHATE DECARBOXYLASE"/>
    <property type="match status" value="1"/>
</dbReference>
<dbReference type="NCBIfam" id="NF001273">
    <property type="entry name" value="PRK00230.1"/>
    <property type="match status" value="1"/>
</dbReference>
<feature type="binding site" evidence="7 9">
    <location>
        <position position="206"/>
    </location>
    <ligand>
        <name>substrate</name>
    </ligand>
</feature>
<dbReference type="NCBIfam" id="TIGR01740">
    <property type="entry name" value="pyrF"/>
    <property type="match status" value="1"/>
</dbReference>
<sequence>MDAIPLNERLIFALDLPSPEEAKRWVERLEDQIRFFKVGFELFLAGGFPMVEWIQNRGAKVFLDLKLFDVPETVRRATAQLAKRNVAFTTVHGNDGMLKAAVEAKGSVKILAVTALTSLDEGDLHDLGFSCSVEDLVLSRARRALALGCDGLISSGLEIPRLRRELGGGFLVVAPGIRPVANVDDQKRTVDARRAFASGADHIVVGRPIRDAADPQRLAADILTQIDKGLRERGDHAQHCGRESLPERAGH</sequence>
<dbReference type="GO" id="GO:0004590">
    <property type="term" value="F:orotidine-5'-phosphate decarboxylase activity"/>
    <property type="evidence" value="ECO:0007669"/>
    <property type="project" value="UniProtKB-UniRule"/>
</dbReference>
<keyword evidence="5 7" id="KW-0456">Lyase</keyword>
<feature type="active site" description="Proton donor" evidence="7">
    <location>
        <position position="66"/>
    </location>
</feature>
<feature type="binding site" evidence="7 9">
    <location>
        <position position="117"/>
    </location>
    <ligand>
        <name>substrate</name>
    </ligand>
</feature>
<dbReference type="InterPro" id="IPR011060">
    <property type="entry name" value="RibuloseP-bd_barrel"/>
</dbReference>
<dbReference type="SUPFAM" id="SSF51366">
    <property type="entry name" value="Ribulose-phoshate binding barrel"/>
    <property type="match status" value="1"/>
</dbReference>
<evidence type="ECO:0000256" key="4">
    <source>
        <dbReference type="ARBA" id="ARBA00022975"/>
    </source>
</evidence>
<feature type="binding site" evidence="7 9">
    <location>
        <position position="15"/>
    </location>
    <ligand>
        <name>substrate</name>
    </ligand>
</feature>
<evidence type="ECO:0000256" key="2">
    <source>
        <dbReference type="ARBA" id="ARBA00004861"/>
    </source>
</evidence>
<comment type="pathway">
    <text evidence="2 7 10">Pyrimidine metabolism; UMP biosynthesis via de novo pathway; UMP from orotate: step 2/2.</text>
</comment>
<dbReference type="InterPro" id="IPR018089">
    <property type="entry name" value="OMPdecase_AS"/>
</dbReference>
<evidence type="ECO:0000256" key="8">
    <source>
        <dbReference type="PIRSR" id="PIRSR614732-1"/>
    </source>
</evidence>
<reference evidence="12" key="1">
    <citation type="journal article" date="2020" name="mSystems">
        <title>Genome- and Community-Level Interaction Insights into Carbon Utilization and Element Cycling Functions of Hydrothermarchaeota in Hydrothermal Sediment.</title>
        <authorList>
            <person name="Zhou Z."/>
            <person name="Liu Y."/>
            <person name="Xu W."/>
            <person name="Pan J."/>
            <person name="Luo Z.H."/>
            <person name="Li M."/>
        </authorList>
    </citation>
    <scope>NUCLEOTIDE SEQUENCE [LARGE SCALE GENOMIC DNA]</scope>
    <source>
        <strain evidence="12">SpSt-456</strain>
    </source>
</reference>
<keyword evidence="3 7" id="KW-0210">Decarboxylase</keyword>
<dbReference type="CDD" id="cd04725">
    <property type="entry name" value="OMP_decarboxylase_like"/>
    <property type="match status" value="1"/>
</dbReference>
<dbReference type="EMBL" id="DSTK01000041">
    <property type="protein sequence ID" value="HFK98702.1"/>
    <property type="molecule type" value="Genomic_DNA"/>
</dbReference>
<protein>
    <recommendedName>
        <fullName evidence="7">Orotidine 5'-phosphate decarboxylase</fullName>
        <ecNumber evidence="7">4.1.1.23</ecNumber>
    </recommendedName>
    <alternativeName>
        <fullName evidence="7">OMP decarboxylase</fullName>
        <shortName evidence="7">OMPDCase</shortName>
        <shortName evidence="7">OMPdecase</shortName>
    </alternativeName>
</protein>
<dbReference type="Gene3D" id="3.20.20.70">
    <property type="entry name" value="Aldolase class I"/>
    <property type="match status" value="1"/>
</dbReference>